<dbReference type="AlphaFoldDB" id="A0AAP2DIX1"/>
<sequence>MKTPNLEITPQNLELRFSQLLRVTDKLKSSKYSDSKKKEKLHQTLMVAITKIDDCNFCGLSKTELWHHHVLIERIFLWLEYLVDSTINQTPYEIMNCLELVLADWIDDLDNYVLLTSLSNKRNDFAFHYDQDPSLLIEIRKLLKQYYDIDLELDVIRIILPKFLSHDYLTAVHLYHELAHFIDWKYSVTDQVLFKRGLLFRKDADENKIKYQEHFADIFAAQYVDRASCVHLSYLTYRKPNGKHPPTRIRIELVENFLDEKESMIVSDIKKATLSCTRRPLKKRFKTAGISDFNNLIPIEVRAPEELHGLFIEAWDIWQNPKSALRKNFKRSDLYRILNNLVEKSISNYFLTQAWEKKYVSDEIRN</sequence>
<proteinExistence type="predicted"/>
<gene>
    <name evidence="1" type="ORF">KK083_09715</name>
</gene>
<comment type="caution">
    <text evidence="1">The sequence shown here is derived from an EMBL/GenBank/DDBJ whole genome shotgun (WGS) entry which is preliminary data.</text>
</comment>
<dbReference type="EMBL" id="JAHESF010000007">
    <property type="protein sequence ID" value="MBT1697151.1"/>
    <property type="molecule type" value="Genomic_DNA"/>
</dbReference>
<reference evidence="1 2" key="1">
    <citation type="submission" date="2021-05" db="EMBL/GenBank/DDBJ databases">
        <title>A Polyphasic approach of four new species of the genus Ohtaekwangia: Ohtaekwangia histidinii sp. nov., Ohtaekwangia cretensis sp. nov., Ohtaekwangia indiensis sp. nov., Ohtaekwangia reichenbachii sp. nov. from diverse environment.</title>
        <authorList>
            <person name="Octaviana S."/>
        </authorList>
    </citation>
    <scope>NUCLEOTIDE SEQUENCE [LARGE SCALE GENOMIC DNA]</scope>
    <source>
        <strain evidence="1 2">PWU4</strain>
    </source>
</reference>
<organism evidence="1 2">
    <name type="scientific">Chryseosolibacter histidini</name>
    <dbReference type="NCBI Taxonomy" id="2782349"/>
    <lineage>
        <taxon>Bacteria</taxon>
        <taxon>Pseudomonadati</taxon>
        <taxon>Bacteroidota</taxon>
        <taxon>Cytophagia</taxon>
        <taxon>Cytophagales</taxon>
        <taxon>Chryseotaleaceae</taxon>
        <taxon>Chryseosolibacter</taxon>
    </lineage>
</organism>
<evidence type="ECO:0000313" key="1">
    <source>
        <dbReference type="EMBL" id="MBT1697151.1"/>
    </source>
</evidence>
<dbReference type="Proteomes" id="UP001319200">
    <property type="component" value="Unassembled WGS sequence"/>
</dbReference>
<dbReference type="RefSeq" id="WP_254162921.1">
    <property type="nucleotide sequence ID" value="NZ_JAHESF010000007.1"/>
</dbReference>
<keyword evidence="2" id="KW-1185">Reference proteome</keyword>
<protein>
    <submittedName>
        <fullName evidence="1">Uncharacterized protein</fullName>
    </submittedName>
</protein>
<name>A0AAP2DIX1_9BACT</name>
<evidence type="ECO:0000313" key="2">
    <source>
        <dbReference type="Proteomes" id="UP001319200"/>
    </source>
</evidence>
<accession>A0AAP2DIX1</accession>